<gene>
    <name evidence="2" type="ORF">F5147DRAFT_589990</name>
</gene>
<evidence type="ECO:0000313" key="2">
    <source>
        <dbReference type="EMBL" id="KAG2083390.1"/>
    </source>
</evidence>
<proteinExistence type="predicted"/>
<sequence>MPNLDEIQTFQQRHFVPPSQKHPVSQVGFILDISQHYCVAIFDYCRQSAHIMGRHVTSEARPEISPQSNWEEWHGPSYWKRLAILHGWPHGDPSAVHVHEDPRFRLPSASNCDCGPIACSILEHFLDKGLSHHVDGSLQRPTIPCGHTTRLRIFEMVKLSCRHQWHHYLYLGGHLPDNWDPTDRISKAALETRMEVPQQMAHNHQVIVTQLATMLYNCPNCRPNLTRTTTSISSSGLAPGNIIQNDEGLDPDSEDHNPIRNFIRSDRMTDNLKQLLDSHSLTSSTHIRDTDTRPSRWLPFNPSFDQYWGGPTLESMRPIMDAGEIWSSSRNAWISALGSSMLFRDYGYRILPSFSQMFWLGPPVDTLNCMMGIGVSDTYDPSWQVSRWNNEGYSLSRCSLFPDDRTVVARDVRIMGASEMLLHANQLVSENAEIYETLFVYGAYPITNHRISLDLELDMDIPEEINISVDIDSYIWVTQDFRPALSIGIYLAPVIEQNAPIHKHNHVYVDILMPQSAEDQGLHGAQRNEWWTKSVPLSSIPHVSFGVLSTANHTSNLLLCFPRMIHNRTNSSRRATRIPLDIIDLFWNEVVLPSISQEASSSSLPYVDTTVHEIRYKSRKGGSSQPGSQRPKATPVSRVAFERIQKRMRTRIKGQAMLAPYGSFFFVLEGKGIKLWTKDGQDGRYDTPYQALKANFTNLDWDYMMDRNHGELYLDVGVSFNPTGQFVGLWRLDALKASFEKGGFRKGTTHHTSTLGRYGGIQAEMRQAHSRSSQICFRSAYQLCYEAIRPNNNEPKFVSDRDAYNLTEGYLKECKWTQEIYSAGPSRRAYGCRDEYRMSGQAALEVLPHLKERAKGFMQSRPILWIPSHVWFGLMDGRLEGLRRAQKTLKLEKPLNYGNKTSILCHLLRCMSSTPIVMDLHLQESLRRLDVERICDRDGMLFLYDMDEKIVSEDSADVRKIMGANAKSHRKTWTLPDPTTSSNDWPIGPQPSWKDVVKMIEDHPQLLMRHWVYDPIWDPGDSDVGLLFIQFTREFWLQLAVAHTTNNFADAAIINPRICNDLEEAMTCWSLDRINQWIISIQFQACSAGLEGDKPGRPHLSFVQRRTTFFPSEDSAPLQSSKWKTYWTEGYIARYHELCSGLSEARLLHLHDRLDILFANLQCLPDVNKPTTKSPGSTWTLASGHDSIKIVTNSCFYRIQRIGACKRTAKRPAVLKRPLDFRAAVMQMQGRDPRRNKPKNTKKTQIDRRSTKAKNSRKPPNRPIKV</sequence>
<accession>A0A9P7EQE0</accession>
<evidence type="ECO:0000256" key="1">
    <source>
        <dbReference type="SAM" id="MobiDB-lite"/>
    </source>
</evidence>
<dbReference type="AlphaFoldDB" id="A0A9P7EQE0"/>
<protein>
    <submittedName>
        <fullName evidence="2">Uncharacterized protein</fullName>
    </submittedName>
</protein>
<dbReference type="GeneID" id="64694414"/>
<organism evidence="2 3">
    <name type="scientific">Suillus discolor</name>
    <dbReference type="NCBI Taxonomy" id="1912936"/>
    <lineage>
        <taxon>Eukaryota</taxon>
        <taxon>Fungi</taxon>
        <taxon>Dikarya</taxon>
        <taxon>Basidiomycota</taxon>
        <taxon>Agaricomycotina</taxon>
        <taxon>Agaricomycetes</taxon>
        <taxon>Agaricomycetidae</taxon>
        <taxon>Boletales</taxon>
        <taxon>Suillineae</taxon>
        <taxon>Suillaceae</taxon>
        <taxon>Suillus</taxon>
    </lineage>
</organism>
<reference evidence="2" key="1">
    <citation type="journal article" date="2020" name="New Phytol.">
        <title>Comparative genomics reveals dynamic genome evolution in host specialist ectomycorrhizal fungi.</title>
        <authorList>
            <person name="Lofgren L.A."/>
            <person name="Nguyen N.H."/>
            <person name="Vilgalys R."/>
            <person name="Ruytinx J."/>
            <person name="Liao H.L."/>
            <person name="Branco S."/>
            <person name="Kuo A."/>
            <person name="LaButti K."/>
            <person name="Lipzen A."/>
            <person name="Andreopoulos W."/>
            <person name="Pangilinan J."/>
            <person name="Riley R."/>
            <person name="Hundley H."/>
            <person name="Na H."/>
            <person name="Barry K."/>
            <person name="Grigoriev I.V."/>
            <person name="Stajich J.E."/>
            <person name="Kennedy P.G."/>
        </authorList>
    </citation>
    <scope>NUCLEOTIDE SEQUENCE</scope>
    <source>
        <strain evidence="2">FC423</strain>
    </source>
</reference>
<dbReference type="RefSeq" id="XP_041284405.1">
    <property type="nucleotide sequence ID" value="XM_041432155.1"/>
</dbReference>
<keyword evidence="3" id="KW-1185">Reference proteome</keyword>
<dbReference type="OrthoDB" id="3057432at2759"/>
<feature type="region of interest" description="Disordered" evidence="1">
    <location>
        <begin position="1228"/>
        <end position="1266"/>
    </location>
</feature>
<dbReference type="EMBL" id="JABBWM010000276">
    <property type="protein sequence ID" value="KAG2083390.1"/>
    <property type="molecule type" value="Genomic_DNA"/>
</dbReference>
<comment type="caution">
    <text evidence="2">The sequence shown here is derived from an EMBL/GenBank/DDBJ whole genome shotgun (WGS) entry which is preliminary data.</text>
</comment>
<evidence type="ECO:0000313" key="3">
    <source>
        <dbReference type="Proteomes" id="UP000823399"/>
    </source>
</evidence>
<name>A0A9P7EQE0_9AGAM</name>
<dbReference type="Proteomes" id="UP000823399">
    <property type="component" value="Unassembled WGS sequence"/>
</dbReference>
<feature type="compositionally biased region" description="Basic residues" evidence="1">
    <location>
        <begin position="1251"/>
        <end position="1266"/>
    </location>
</feature>
<feature type="region of interest" description="Disordered" evidence="1">
    <location>
        <begin position="617"/>
        <end position="636"/>
    </location>
</feature>